<protein>
    <submittedName>
        <fullName evidence="1">Transducin family protein</fullName>
    </submittedName>
</protein>
<organism evidence="1">
    <name type="scientific">Rhizophora mucronata</name>
    <name type="common">Asiatic mangrove</name>
    <dbReference type="NCBI Taxonomy" id="61149"/>
    <lineage>
        <taxon>Eukaryota</taxon>
        <taxon>Viridiplantae</taxon>
        <taxon>Streptophyta</taxon>
        <taxon>Embryophyta</taxon>
        <taxon>Tracheophyta</taxon>
        <taxon>Spermatophyta</taxon>
        <taxon>Magnoliopsida</taxon>
        <taxon>eudicotyledons</taxon>
        <taxon>Gunneridae</taxon>
        <taxon>Pentapetalae</taxon>
        <taxon>rosids</taxon>
        <taxon>fabids</taxon>
        <taxon>Malpighiales</taxon>
        <taxon>Rhizophoraceae</taxon>
        <taxon>Rhizophora</taxon>
    </lineage>
</organism>
<proteinExistence type="predicted"/>
<reference evidence="1" key="1">
    <citation type="submission" date="2018-02" db="EMBL/GenBank/DDBJ databases">
        <title>Rhizophora mucronata_Transcriptome.</title>
        <authorList>
            <person name="Meera S.P."/>
            <person name="Sreeshan A."/>
            <person name="Augustine A."/>
        </authorList>
    </citation>
    <scope>NUCLEOTIDE SEQUENCE</scope>
    <source>
        <tissue evidence="1">Leaf</tissue>
    </source>
</reference>
<name>A0A2P2JDW7_RHIMU</name>
<dbReference type="AlphaFoldDB" id="A0A2P2JDW7"/>
<sequence>MLICYRCPKVKQLEMQNAGLYHGLRQSRCGIYLPSIVPSCPLRGRLLQQHLVLMGEHLLLHMVITL</sequence>
<evidence type="ECO:0000313" key="1">
    <source>
        <dbReference type="EMBL" id="MBW91664.1"/>
    </source>
</evidence>
<dbReference type="EMBL" id="GGEC01011181">
    <property type="protein sequence ID" value="MBW91664.1"/>
    <property type="molecule type" value="Transcribed_RNA"/>
</dbReference>
<accession>A0A2P2JDW7</accession>